<sequence>MNIAMKLTHWHGKCKLTKALNIYFNLALLRRKIVHYLGESRLCKNITKIV</sequence>
<protein>
    <submittedName>
        <fullName evidence="1">Uncharacterized protein</fullName>
    </submittedName>
</protein>
<reference evidence="1" key="2">
    <citation type="journal article" date="2015" name="Data Brief">
        <title>Shoot transcriptome of the giant reed, Arundo donax.</title>
        <authorList>
            <person name="Barrero R.A."/>
            <person name="Guerrero F.D."/>
            <person name="Moolhuijzen P."/>
            <person name="Goolsby J.A."/>
            <person name="Tidwell J."/>
            <person name="Bellgard S.E."/>
            <person name="Bellgard M.I."/>
        </authorList>
    </citation>
    <scope>NUCLEOTIDE SEQUENCE</scope>
    <source>
        <tissue evidence="1">Shoot tissue taken approximately 20 cm above the soil surface</tissue>
    </source>
</reference>
<accession>A0A0A8ZTH3</accession>
<organism evidence="1">
    <name type="scientific">Arundo donax</name>
    <name type="common">Giant reed</name>
    <name type="synonym">Donax arundinaceus</name>
    <dbReference type="NCBI Taxonomy" id="35708"/>
    <lineage>
        <taxon>Eukaryota</taxon>
        <taxon>Viridiplantae</taxon>
        <taxon>Streptophyta</taxon>
        <taxon>Embryophyta</taxon>
        <taxon>Tracheophyta</taxon>
        <taxon>Spermatophyta</taxon>
        <taxon>Magnoliopsida</taxon>
        <taxon>Liliopsida</taxon>
        <taxon>Poales</taxon>
        <taxon>Poaceae</taxon>
        <taxon>PACMAD clade</taxon>
        <taxon>Arundinoideae</taxon>
        <taxon>Arundineae</taxon>
        <taxon>Arundo</taxon>
    </lineage>
</organism>
<dbReference type="AlphaFoldDB" id="A0A0A8ZTH3"/>
<reference evidence="1" key="1">
    <citation type="submission" date="2014-09" db="EMBL/GenBank/DDBJ databases">
        <authorList>
            <person name="Magalhaes I.L.F."/>
            <person name="Oliveira U."/>
            <person name="Santos F.R."/>
            <person name="Vidigal T.H.D.A."/>
            <person name="Brescovit A.D."/>
            <person name="Santos A.J."/>
        </authorList>
    </citation>
    <scope>NUCLEOTIDE SEQUENCE</scope>
    <source>
        <tissue evidence="1">Shoot tissue taken approximately 20 cm above the soil surface</tissue>
    </source>
</reference>
<evidence type="ECO:0000313" key="1">
    <source>
        <dbReference type="EMBL" id="JAD40075.1"/>
    </source>
</evidence>
<proteinExistence type="predicted"/>
<dbReference type="EMBL" id="GBRH01257820">
    <property type="protein sequence ID" value="JAD40075.1"/>
    <property type="molecule type" value="Transcribed_RNA"/>
</dbReference>
<name>A0A0A8ZTH3_ARUDO</name>